<evidence type="ECO:0000313" key="3">
    <source>
        <dbReference type="EMBL" id="KAK9697939.1"/>
    </source>
</evidence>
<dbReference type="AlphaFoldDB" id="A0AAW1J5Q2"/>
<accession>A0AAW1J5Q2</accession>
<evidence type="ECO:0000259" key="2">
    <source>
        <dbReference type="Pfam" id="PF03732"/>
    </source>
</evidence>
<evidence type="ECO:0000256" key="1">
    <source>
        <dbReference type="SAM" id="MobiDB-lite"/>
    </source>
</evidence>
<gene>
    <name evidence="3" type="ORF">RND81_08G071100</name>
</gene>
<feature type="domain" description="Retrotransposon gag" evidence="2">
    <location>
        <begin position="139"/>
        <end position="230"/>
    </location>
</feature>
<feature type="region of interest" description="Disordered" evidence="1">
    <location>
        <begin position="37"/>
        <end position="56"/>
    </location>
</feature>
<feature type="region of interest" description="Disordered" evidence="1">
    <location>
        <begin position="339"/>
        <end position="424"/>
    </location>
</feature>
<feature type="compositionally biased region" description="Polar residues" evidence="1">
    <location>
        <begin position="409"/>
        <end position="424"/>
    </location>
</feature>
<reference evidence="3" key="1">
    <citation type="submission" date="2024-03" db="EMBL/GenBank/DDBJ databases">
        <title>WGS assembly of Saponaria officinalis var. Norfolk2.</title>
        <authorList>
            <person name="Jenkins J."/>
            <person name="Shu S."/>
            <person name="Grimwood J."/>
            <person name="Barry K."/>
            <person name="Goodstein D."/>
            <person name="Schmutz J."/>
            <person name="Leebens-Mack J."/>
            <person name="Osbourn A."/>
        </authorList>
    </citation>
    <scope>NUCLEOTIDE SEQUENCE [LARGE SCALE GENOMIC DNA]</scope>
    <source>
        <strain evidence="3">JIC</strain>
    </source>
</reference>
<organism evidence="3 4">
    <name type="scientific">Saponaria officinalis</name>
    <name type="common">Common soapwort</name>
    <name type="synonym">Lychnis saponaria</name>
    <dbReference type="NCBI Taxonomy" id="3572"/>
    <lineage>
        <taxon>Eukaryota</taxon>
        <taxon>Viridiplantae</taxon>
        <taxon>Streptophyta</taxon>
        <taxon>Embryophyta</taxon>
        <taxon>Tracheophyta</taxon>
        <taxon>Spermatophyta</taxon>
        <taxon>Magnoliopsida</taxon>
        <taxon>eudicotyledons</taxon>
        <taxon>Gunneridae</taxon>
        <taxon>Pentapetalae</taxon>
        <taxon>Caryophyllales</taxon>
        <taxon>Caryophyllaceae</taxon>
        <taxon>Caryophylleae</taxon>
        <taxon>Saponaria</taxon>
    </lineage>
</organism>
<dbReference type="InterPro" id="IPR005162">
    <property type="entry name" value="Retrotrans_gag_dom"/>
</dbReference>
<dbReference type="Pfam" id="PF03732">
    <property type="entry name" value="Retrotrans_gag"/>
    <property type="match status" value="1"/>
</dbReference>
<sequence length="442" mass="50002">MHNTRSANLNVEPFDSEIERTLHRLRRTKDGQIVIVEPSDSEELHSDTESSESSVELDEMAGTIKQLTAPNLTNQPLCITFPPLGEDATFELKSGLIHLLPTFHGLSTEDPNKHLSDFHIVCSSMKTANVTDEQLKLRAFPFSLKDAAKDWLYYLPENSINTWLSMKQAFLSKYFPASRASQLKKEISNVEQRDGETLYEYWERFKRLCATCPYHGYADQDLIMYFCGGLGQDDARMIHAASGGIVNKSPTEAKALIAELAESSRVFERHPTRRGVNQVGSSQMLEEKVDSLTSLVRDLVIGKQPASVCRICSSDGHVTQQCPGMYEEQSAEVNAAGYMEPPQRKYDPYSNTYNSRWKDHPNFRWGNQQGNQRPPQSNQQGPPNYYFQKSQGQNYTGPPPNANRELIPAQSNPNRNIVNAPPQNTCNIPDFNDLTKHWQKIN</sequence>
<keyword evidence="4" id="KW-1185">Reference proteome</keyword>
<dbReference type="Proteomes" id="UP001443914">
    <property type="component" value="Unassembled WGS sequence"/>
</dbReference>
<evidence type="ECO:0000313" key="4">
    <source>
        <dbReference type="Proteomes" id="UP001443914"/>
    </source>
</evidence>
<proteinExistence type="predicted"/>
<feature type="compositionally biased region" description="Polar residues" evidence="1">
    <location>
        <begin position="365"/>
        <end position="396"/>
    </location>
</feature>
<protein>
    <recommendedName>
        <fullName evidence="2">Retrotransposon gag domain-containing protein</fullName>
    </recommendedName>
</protein>
<dbReference type="PANTHER" id="PTHR33223">
    <property type="entry name" value="CCHC-TYPE DOMAIN-CONTAINING PROTEIN"/>
    <property type="match status" value="1"/>
</dbReference>
<dbReference type="EMBL" id="JBDFQZ010000008">
    <property type="protein sequence ID" value="KAK9697939.1"/>
    <property type="molecule type" value="Genomic_DNA"/>
</dbReference>
<dbReference type="PANTHER" id="PTHR33223:SF3">
    <property type="match status" value="1"/>
</dbReference>
<comment type="caution">
    <text evidence="3">The sequence shown here is derived from an EMBL/GenBank/DDBJ whole genome shotgun (WGS) entry which is preliminary data.</text>
</comment>
<name>A0AAW1J5Q2_SAPOF</name>